<evidence type="ECO:0000256" key="1">
    <source>
        <dbReference type="ARBA" id="ARBA00022723"/>
    </source>
</evidence>
<dbReference type="Pfam" id="PF03171">
    <property type="entry name" value="2OG-FeII_Oxy"/>
    <property type="match status" value="1"/>
</dbReference>
<sequence length="366" mass="41469">MDLNAQLEGQQVESLSSTDSKFCVKDFVWSHEEWPKIDHNDFESGDNIPMISLSKVIKGRKDDSYRQTCNDMVAACEKWGFFKLIDHGIKLEIIENMKNMCSDLFDLPMEKKMKGGRLNSLPLGYSATNPDYGKNLPWAEIIQLLQSPQQVVGFATKVYGDQYHHKFSDAMLAYMEELDKLGMLIFEMLADGLGLPSDFFSKSFKEEKEATMIRVNRYPPCPLPEKCLGLGSHSDPHTLTILLQDDEVGGLQVLSPTDNQWVGIRPIPNSFVINIGDTLEAWTNGRLKSVVHRAVVNKERSRLSAAYFLSPSSQVMIESPPQLVQPISPNSKMYKPFTWGDFRKELLSQKRVSGKTALHRYLISPQ</sequence>
<gene>
    <name evidence="5" type="ORF">MKW98_029256</name>
</gene>
<keyword evidence="2 3" id="KW-0408">Iron</keyword>
<feature type="domain" description="Fe2OG dioxygenase" evidence="4">
    <location>
        <begin position="209"/>
        <end position="311"/>
    </location>
</feature>
<dbReference type="SUPFAM" id="SSF51197">
    <property type="entry name" value="Clavaminate synthase-like"/>
    <property type="match status" value="1"/>
</dbReference>
<dbReference type="InterPro" id="IPR050231">
    <property type="entry name" value="Iron_ascorbate_oxido_reductase"/>
</dbReference>
<protein>
    <recommendedName>
        <fullName evidence="4">Fe2OG dioxygenase domain-containing protein</fullName>
    </recommendedName>
</protein>
<proteinExistence type="inferred from homology"/>
<evidence type="ECO:0000256" key="3">
    <source>
        <dbReference type="RuleBase" id="RU003682"/>
    </source>
</evidence>
<dbReference type="GO" id="GO:0046872">
    <property type="term" value="F:metal ion binding"/>
    <property type="evidence" value="ECO:0007669"/>
    <property type="project" value="UniProtKB-KW"/>
</dbReference>
<dbReference type="Proteomes" id="UP001202328">
    <property type="component" value="Unassembled WGS sequence"/>
</dbReference>
<comment type="similarity">
    <text evidence="3">Belongs to the iron/ascorbate-dependent oxidoreductase family.</text>
</comment>
<dbReference type="AlphaFoldDB" id="A0AAD4SMC8"/>
<dbReference type="PANTHER" id="PTHR47990">
    <property type="entry name" value="2-OXOGLUTARATE (2OG) AND FE(II)-DEPENDENT OXYGENASE SUPERFAMILY PROTEIN-RELATED"/>
    <property type="match status" value="1"/>
</dbReference>
<dbReference type="InterPro" id="IPR005123">
    <property type="entry name" value="Oxoglu/Fe-dep_dioxygenase_dom"/>
</dbReference>
<dbReference type="InterPro" id="IPR044861">
    <property type="entry name" value="IPNS-like_FE2OG_OXY"/>
</dbReference>
<dbReference type="Pfam" id="PF14226">
    <property type="entry name" value="DIOX_N"/>
    <property type="match status" value="1"/>
</dbReference>
<accession>A0AAD4SMC8</accession>
<dbReference type="EMBL" id="JAJJMB010009347">
    <property type="protein sequence ID" value="KAI3914252.1"/>
    <property type="molecule type" value="Genomic_DNA"/>
</dbReference>
<dbReference type="Gene3D" id="2.60.120.330">
    <property type="entry name" value="B-lactam Antibiotic, Isopenicillin N Synthase, Chain"/>
    <property type="match status" value="1"/>
</dbReference>
<keyword evidence="3" id="KW-0560">Oxidoreductase</keyword>
<evidence type="ECO:0000259" key="4">
    <source>
        <dbReference type="PROSITE" id="PS51471"/>
    </source>
</evidence>
<evidence type="ECO:0000313" key="5">
    <source>
        <dbReference type="EMBL" id="KAI3914252.1"/>
    </source>
</evidence>
<dbReference type="PROSITE" id="PS51471">
    <property type="entry name" value="FE2OG_OXY"/>
    <property type="match status" value="1"/>
</dbReference>
<comment type="caution">
    <text evidence="5">The sequence shown here is derived from an EMBL/GenBank/DDBJ whole genome shotgun (WGS) entry which is preliminary data.</text>
</comment>
<reference evidence="5" key="1">
    <citation type="submission" date="2022-04" db="EMBL/GenBank/DDBJ databases">
        <title>A functionally conserved STORR gene fusion in Papaver species that diverged 16.8 million years ago.</title>
        <authorList>
            <person name="Catania T."/>
        </authorList>
    </citation>
    <scope>NUCLEOTIDE SEQUENCE</scope>
    <source>
        <strain evidence="5">S-188037</strain>
    </source>
</reference>
<dbReference type="InterPro" id="IPR026992">
    <property type="entry name" value="DIOX_N"/>
</dbReference>
<keyword evidence="1 3" id="KW-0479">Metal-binding</keyword>
<name>A0AAD4SMC8_9MAGN</name>
<keyword evidence="6" id="KW-1185">Reference proteome</keyword>
<dbReference type="GO" id="GO:0016491">
    <property type="term" value="F:oxidoreductase activity"/>
    <property type="evidence" value="ECO:0007669"/>
    <property type="project" value="UniProtKB-KW"/>
</dbReference>
<evidence type="ECO:0000313" key="6">
    <source>
        <dbReference type="Proteomes" id="UP001202328"/>
    </source>
</evidence>
<dbReference type="InterPro" id="IPR027443">
    <property type="entry name" value="IPNS-like_sf"/>
</dbReference>
<evidence type="ECO:0000256" key="2">
    <source>
        <dbReference type="ARBA" id="ARBA00023004"/>
    </source>
</evidence>
<organism evidence="5 6">
    <name type="scientific">Papaver atlanticum</name>
    <dbReference type="NCBI Taxonomy" id="357466"/>
    <lineage>
        <taxon>Eukaryota</taxon>
        <taxon>Viridiplantae</taxon>
        <taxon>Streptophyta</taxon>
        <taxon>Embryophyta</taxon>
        <taxon>Tracheophyta</taxon>
        <taxon>Spermatophyta</taxon>
        <taxon>Magnoliopsida</taxon>
        <taxon>Ranunculales</taxon>
        <taxon>Papaveraceae</taxon>
        <taxon>Papaveroideae</taxon>
        <taxon>Papaver</taxon>
    </lineage>
</organism>